<feature type="domain" description="Fibronectin type-III" evidence="2">
    <location>
        <begin position="3749"/>
        <end position="3835"/>
    </location>
</feature>
<dbReference type="Gene3D" id="2.60.40.10">
    <property type="entry name" value="Immunoglobulins"/>
    <property type="match status" value="18"/>
</dbReference>
<dbReference type="SMART" id="SM00060">
    <property type="entry name" value="FN3"/>
    <property type="match status" value="36"/>
</dbReference>
<feature type="domain" description="Fibronectin type-III" evidence="2">
    <location>
        <begin position="639"/>
        <end position="725"/>
    </location>
</feature>
<feature type="domain" description="Fibronectin type-III" evidence="2">
    <location>
        <begin position="3920"/>
        <end position="4009"/>
    </location>
</feature>
<feature type="domain" description="Fibronectin type-III" evidence="2">
    <location>
        <begin position="2702"/>
        <end position="2792"/>
    </location>
</feature>
<dbReference type="PROSITE" id="PS50853">
    <property type="entry name" value="FN3"/>
    <property type="match status" value="22"/>
</dbReference>
<feature type="domain" description="Fibronectin type-III" evidence="2">
    <location>
        <begin position="810"/>
        <end position="898"/>
    </location>
</feature>
<feature type="domain" description="Fibronectin type-III" evidence="2">
    <location>
        <begin position="3141"/>
        <end position="3227"/>
    </location>
</feature>
<feature type="domain" description="Fibronectin type-III" evidence="2">
    <location>
        <begin position="1240"/>
        <end position="1327"/>
    </location>
</feature>
<feature type="domain" description="Fibronectin type-III" evidence="2">
    <location>
        <begin position="3575"/>
        <end position="3661"/>
    </location>
</feature>
<proteinExistence type="predicted"/>
<feature type="domain" description="Fibronectin type-III" evidence="2">
    <location>
        <begin position="1066"/>
        <end position="1152"/>
    </location>
</feature>
<feature type="domain" description="Fibronectin type-III" evidence="2">
    <location>
        <begin position="248"/>
        <end position="334"/>
    </location>
</feature>
<sequence>MVTVSWDTVFGADSYRAVATDGNGTTLSCTSQSASCQITRVKCGERYLVRVTSISDDCENSSNVTADFETVPCPPAGLVTYRECSSNVIIFAWDRTNNTGYYVATALASNGEVTECRTTDTSCFFTNTGCGRGYQFTVYSVSGLCHSELSPPAHVRTAPCDPTNVKTLAECRSDVLITTWDRADGALSYMVEARGNRGDRYNCSSFTESCAIPGVRCGESLSVWITATDDDCTSGTALGEAAETVPCTPQNVTAVRDCGPDTASLDWEASGGAVFYIASAAHADGTVRTCTAMDTQCQIQGLRCGQTYEASVVATNMRCNSSESDRVTLETGRRRRHAQLQHPSNNCVIPELRCGKLYTVSVQHYDGTCSSLPSAPIQMDSVPCGPENVRTDVNCGTGELTVGWDVSVPGQTYTTIVSTGNGERTLCNSTDTRCSITGLDCGRSYIVVVLSVNGTCLSMPSRDVVIQEAPCVPTNVTTERTCADTAAVRWAASRGATHYIAIAVGNSGHRSECSSKRHGLRAQRPALWGGVHGGRGGSGRKLHQPSEPDGDAADSVRGWVDCASNAASMSWAPSPNALSYSVTATAADGHAHSCNSTSATCLVTDLHCGEEYAFTVTASDGSCDSLASAPVSLETAPCAPTNVANHLYCGTNVLAVSWDSAGTPLNYSATARAPNGTMHSCSTADSSCHITDLLCGQWYSLTVTASNANCTGPESAAQTVQTVPCAPLNVRGDLQCGTDTLQASWDSASGASSYIAMVTGPDGYSEACDTANLSCSFGGLRCARRYDISVFASDSTCNSTASSAVSLVTAPCDPENVMTLLLCGSDAATVSWDASAGATGYTVVGQGRGGSKTCQTTGTSCQLSQLACGDLYNITVLAEDGTCNSTWTTSAPLQTDHRELARLRNQRGLAGLDGGERRGGVVVNATSTLGPVTWCSSANTTCQLTGLQCGHTYTAVATAMGDQCGSAPSSGVDIITAPCAPSAVTSQYDCGANMAVVSWDDSLGRQTFETSVEGGDHTDSCSTSQTNCSFSGLRCGRAYNVSVRALAAHCNSSLSLGNGFDTVPCAPQNVSASLVCANDTALVTWDGSEGAVAYNATALGRDGDTRSCRTVDTSCHLPGMRCGQTYDITVTAYSETCGGFHSTAFVFTAGPCPPSNVVVALECDDNIGLVSWQPALLAESYLASATGVDGHTHTCVSNSTSCFFTDLHCGETYSVTVVTIERGCQSEPSAAQVLKSAICPPENLEGVTSCATNTFSLSWDASPGLGVSYILYSWKWGGDNTSYPVTGTSHSVPDLQCGERYSFWVAASDSACNSSLSEPLEMSTAPCPPTIQTAQVDCGSNRGTISWEPSVGAGAVSYVIEAVGVHGHRASCTSNGTSCWVKLDCGRRYSATLTSFTSDCNSTLNSTLEFDSAPCLPEDVVAELDCVANVLAVQWRESPGSDSYTALAIGSDGYRASCNSTSTACSIQGLRCGETYNITVTTSAVNCSVIQGSDYQVQSAPCQPQNAEVSLNCSSNEAAVSWVGTGAAQTHGVTAVDGRGVALTCNSSDDGCAFPHLSCGERYTFSVVGMTNQCRSEASPSMELLTAPCAPTHVTTNYHCDTNIAMISWDTALGATIYTVRAEGNRGHSASCNNTDTQCTLHDLRCGQDYTVTVEAAHDDCATFASEPATISTGPCPHSQLQSALDCSSNSALISWTPGNGTLLYNVSAEALSTGDYVSCTSNGSSCNISALGCGQRYRVSVVGTGLNCGSRHGYWIAVNTAERALLVRLRRRVRLLGRRGGRSVVAVTAEAGDGHRRTCNSSGLSCDVSGLQCGWEYAVWVTGMDADCHGANSEIHTLRTAPCLPQALETHMECLAGDLSVTWQLSRGALRYGVVAEGSAGDVLTCDTDSANCSFPGLPCSQKYNVTLTASDDTCNSSGSLASAVTTAPCPPAAINATVDCSIQGNLTIRITIKIVIKLKSWMKRVLYTATAVDPLGRSHACSTSNSSCDIHSLRCGTEYSVSVAGSVDGCAGPPSEQYTVRTGGDGLPLRLRLGHVGGGGRASLYSVTAEDGAGGAWHCGSSGTDCAVTGLNCGQLYTFGLTASDGQCNSSRSNTLPSETAPCPPQDIQANVSCGNHTGSVSWTLSQGALRYTAILQRTDGHASTCTTQGSTCEVTGLACGEAYTVTVVAQGRTCNSSASAGSFIKTAPCMPQNLMSSTSCVDAVATMMWNISKGGVLYSVEATGSDGHAVACTSAGDSCDLTGLHCGQSYIVTMTAGDDTCSSAPTQPVTVTTVPCTPGNVLTEVDCGSNTMTVSWLESDGAEYYTATMEDSNRHSTSCQSVGARCNVTALRCGETYRVTVAASDSLCSSQASPASETPTAPCLPSNIEASVDCQDRSAMLSWYYAAGALSYTAAAQAQSGPAVACDANNTNCVMSGLACGEQYSVSVLAQGETCNSTAHMAGWLTTEPCMPLNLHVQYTLSIGQLIWDSAKGATSYTAEAITDQGLSHACNTTDTNCVLRDLACGQVYNITVTAHNEACSDTVTSDAFYLTTASVECESGDGLVSWEQSEVAVGYVAFLEGRNGDLAYCSTATTSCSLAGLHCGTVYYVYVRALGQVFNSTDSTSITLTTAPCVPDSVVAHVDCVAETATFSWNFTDGAQTYTATVAGSGGDQASCTTQDSYCNVTALNCGETYNLTLKSTNQQCQIITATGVTFQTRPCTPQNAAVDLQCGTRAAVLTWERRDEVELYTASAVTSTGARSVSCNSTGDTCLFPNLDCGETYTFTVTAHAGTCHSELSDTVNIVTEPCRPEHVTAQGACSQGALVLDWDEAKGALAYTVSAVGDLGYIMAFNATQNTLEEELPCGQSYSINVVAQDDRCQSPQSNPVEFRTAPCKPQHLESYIRCEASLGSVSWAASDGAESYMAVAVGQDSHTHMCTTNGTVCTWNDLHCGDVYTVHVVAQENMCTSSPSNGTVIHTAPCVPQNLVPAFDCGLKVASLTWNASAGAEIYMVVAESGDGHRLELSTNETRAHFTELSCGQTYSLTAAAINQECRSAQSVPVLIQTEPCAPTAVSSELDCISNIAVVTWVASNGSQHYTATVQAAGGETQTCMSSSSLCSIPSLSCGQTYAVSVTASNTQCSSAATAASASLTTVPCAPSNLAVELDCADNTAAVSWNRSQGALSYRLTAQSSRGSPSSCASADPPCSLANLTCGAPYTVHVVAVGATCSSLPGASVEFQTVPCAPEISMAHLDCFTSSALLEWHYAEGATSYTATAESDSGDVTVCYTNYTNCEIADMGCGQVYTVTMVASDGNCNSSQSAGWEIASVPCPPQNVVSQLDCGTNAARVEWEGSVGAESYTVLAVGKEGHVAQCNTTGLACEVVDLMCGRIYNVSVVAHNEHCNISESAITQLQTVPCPPQQVETSVDCDTGATTVSWEHSYGATSYSAVAQGNGGYASYCNTSDTVCQFTDLLCGMTYSFTVIASDDDCISTESSPVYQNTILCEPQNVSAELDCSSNVGLVAWEIGEGVASYRVQAVGPDGHRTQCNSSSTSCQLPDLHCGQRYNLTVTAQDQLCDNSNSFLTLQSGPCQPQNVQTTLQCSSSSASVTWDRGSGATSYAVEGRAADGHQASCNTSATHCDLEGLRCGQTYDVSVVSQDDSCDSAASAMSSMRTAPCPPQNVEAQMSCDSGTLVVTWEPSADADSFHVVADDEDGADLSCDTNGTRCSMENLPCGHSYSVTVAAVRGGCHGDPSQAVQVSSAPCVPQDVAGNLDCITNSVLVTWLPSQGAQSYTVLAQGMDGNNSSCSSTEPSCNVPDLRCGVLYTFNVTASNGHCQTQAETTFEIRTAPCDLSTIDAISQCHSDIIQVTWDSMEGLPLYVATAEGNDHSILTCNSTTSSCDLVGALCGTHYTIIVAAPSHNCSSLRSPPLKISTAPCALEDVVAHADCESQGVLVSWAQSLVAESYHLTAMGRDGDLRECNTTNTNCTLEELQCGQPYSLSVIASTGNCTSPASLEVTFNSVPCMPDGLSVEAECGNGSALLTWAESEGSVEYFACAQGENGDMLYCDSMDTSCTIEGLECGALYNFSVQASDGICNGSFSQPLLEGSAPCPPDAVQTRLLPMREESQAMRVSWSQVDCPNVMYLAVATGNIQGDVQEQFELSSYWTDSTFFEFLLPCSSSYSVTVKARNPAGSSQPSVARTGTTAPCPPLAVTFSESNTSTVLSWNASVFATRYTVYELSSTGRSQVCKTAQLSCTLVSVNRSAIEVTASNSAGESNPTRDVQDPLLRRKRRDLSDIEVNAGLPAPQVSVTALSGSSLRVEWSRVTGATSYILTVEEQSSTGPVSPKVLTVTSEESTVTDLKFGTMYCVVVTARTSLSTITSSQPVCVVTIAQANG</sequence>
<evidence type="ECO:0000313" key="4">
    <source>
        <dbReference type="Proteomes" id="UP001044222"/>
    </source>
</evidence>
<evidence type="ECO:0000256" key="1">
    <source>
        <dbReference type="SAM" id="MobiDB-lite"/>
    </source>
</evidence>
<feature type="domain" description="Fibronectin type-III" evidence="2">
    <location>
        <begin position="1153"/>
        <end position="1239"/>
    </location>
</feature>
<feature type="domain" description="Fibronectin type-III" evidence="2">
    <location>
        <begin position="74"/>
        <end position="160"/>
    </location>
</feature>
<feature type="region of interest" description="Disordered" evidence="1">
    <location>
        <begin position="527"/>
        <end position="554"/>
    </location>
</feature>
<feature type="domain" description="Fibronectin type-III" evidence="2">
    <location>
        <begin position="3315"/>
        <end position="3401"/>
    </location>
</feature>
<dbReference type="InterPro" id="IPR003961">
    <property type="entry name" value="FN3_dom"/>
</dbReference>
<dbReference type="Proteomes" id="UP001044222">
    <property type="component" value="Chromosome 6"/>
</dbReference>
<reference evidence="3" key="1">
    <citation type="submission" date="2021-01" db="EMBL/GenBank/DDBJ databases">
        <title>A chromosome-scale assembly of European eel, Anguilla anguilla.</title>
        <authorList>
            <person name="Henkel C."/>
            <person name="Jong-Raadsen S.A."/>
            <person name="Dufour S."/>
            <person name="Weltzien F.-A."/>
            <person name="Palstra A.P."/>
            <person name="Pelster B."/>
            <person name="Spaink H.P."/>
            <person name="Van Den Thillart G.E."/>
            <person name="Jansen H."/>
            <person name="Zahm M."/>
            <person name="Klopp C."/>
            <person name="Cedric C."/>
            <person name="Louis A."/>
            <person name="Berthelot C."/>
            <person name="Parey E."/>
            <person name="Roest Crollius H."/>
            <person name="Montfort J."/>
            <person name="Robinson-Rechavi M."/>
            <person name="Bucao C."/>
            <person name="Bouchez O."/>
            <person name="Gislard M."/>
            <person name="Lluch J."/>
            <person name="Milhes M."/>
            <person name="Lampietro C."/>
            <person name="Lopez Roques C."/>
            <person name="Donnadieu C."/>
            <person name="Braasch I."/>
            <person name="Desvignes T."/>
            <person name="Postlethwait J."/>
            <person name="Bobe J."/>
            <person name="Guiguen Y."/>
            <person name="Dirks R."/>
        </authorList>
    </citation>
    <scope>NUCLEOTIDE SEQUENCE</scope>
    <source>
        <strain evidence="3">Tag_6206</strain>
        <tissue evidence="3">Liver</tissue>
    </source>
</reference>
<dbReference type="SUPFAM" id="SSF49265">
    <property type="entry name" value="Fibronectin type III"/>
    <property type="match status" value="32"/>
</dbReference>
<feature type="domain" description="Fibronectin type-III" evidence="2">
    <location>
        <begin position="2106"/>
        <end position="2192"/>
    </location>
</feature>
<dbReference type="PANTHER" id="PTHR47135:SF3">
    <property type="entry name" value="FIBRONECTIN TYPE-III DOMAIN-CONTAINING PROTEIN"/>
    <property type="match status" value="1"/>
</dbReference>
<feature type="domain" description="Fibronectin type-III" evidence="2">
    <location>
        <begin position="4291"/>
        <end position="4380"/>
    </location>
</feature>
<feature type="domain" description="Fibronectin type-III" evidence="2">
    <location>
        <begin position="2280"/>
        <end position="2366"/>
    </location>
</feature>
<evidence type="ECO:0000259" key="2">
    <source>
        <dbReference type="PROSITE" id="PS50853"/>
    </source>
</evidence>
<feature type="domain" description="Fibronectin type-III" evidence="2">
    <location>
        <begin position="1587"/>
        <end position="1676"/>
    </location>
</feature>
<keyword evidence="4" id="KW-1185">Reference proteome</keyword>
<gene>
    <name evidence="3" type="ORF">ANANG_G00125810</name>
</gene>
<feature type="domain" description="Fibronectin type-III" evidence="2">
    <location>
        <begin position="4010"/>
        <end position="4099"/>
    </location>
</feature>
<feature type="domain" description="Fibronectin type-III" evidence="2">
    <location>
        <begin position="3402"/>
        <end position="3491"/>
    </location>
</feature>
<accession>A0A9D3MEC6</accession>
<dbReference type="PANTHER" id="PTHR47135">
    <property type="entry name" value="FIBRONECTIN TYPE III DOMAIN-CONTAINING PROTEIN 7"/>
    <property type="match status" value="1"/>
</dbReference>
<dbReference type="InterPro" id="IPR036116">
    <property type="entry name" value="FN3_sf"/>
</dbReference>
<dbReference type="EMBL" id="JAFIRN010000006">
    <property type="protein sequence ID" value="KAG5847415.1"/>
    <property type="molecule type" value="Genomic_DNA"/>
</dbReference>
<dbReference type="CDD" id="cd00063">
    <property type="entry name" value="FN3"/>
    <property type="match status" value="8"/>
</dbReference>
<dbReference type="InterPro" id="IPR013783">
    <property type="entry name" value="Ig-like_fold"/>
</dbReference>
<organism evidence="3 4">
    <name type="scientific">Anguilla anguilla</name>
    <name type="common">European freshwater eel</name>
    <name type="synonym">Muraena anguilla</name>
    <dbReference type="NCBI Taxonomy" id="7936"/>
    <lineage>
        <taxon>Eukaryota</taxon>
        <taxon>Metazoa</taxon>
        <taxon>Chordata</taxon>
        <taxon>Craniata</taxon>
        <taxon>Vertebrata</taxon>
        <taxon>Euteleostomi</taxon>
        <taxon>Actinopterygii</taxon>
        <taxon>Neopterygii</taxon>
        <taxon>Teleostei</taxon>
        <taxon>Anguilliformes</taxon>
        <taxon>Anguillidae</taxon>
        <taxon>Anguilla</taxon>
    </lineage>
</organism>
<dbReference type="Pfam" id="PF00041">
    <property type="entry name" value="fn3"/>
    <property type="match status" value="3"/>
</dbReference>
<feature type="domain" description="Fibronectin type-III" evidence="2">
    <location>
        <begin position="3662"/>
        <end position="3748"/>
    </location>
</feature>
<name>A0A9D3MEC6_ANGAN</name>
<protein>
    <recommendedName>
        <fullName evidence="2">Fibronectin type-III domain-containing protein</fullName>
    </recommendedName>
</protein>
<evidence type="ECO:0000313" key="3">
    <source>
        <dbReference type="EMBL" id="KAG5847415.1"/>
    </source>
</evidence>
<comment type="caution">
    <text evidence="3">The sequence shown here is derived from an EMBL/GenBank/DDBJ whole genome shotgun (WGS) entry which is preliminary data.</text>
</comment>
<feature type="domain" description="Fibronectin type-III" evidence="2">
    <location>
        <begin position="2966"/>
        <end position="3052"/>
    </location>
</feature>
<feature type="domain" description="Fibronectin type-III" evidence="2">
    <location>
        <begin position="552"/>
        <end position="638"/>
    </location>
</feature>